<dbReference type="Proteomes" id="UP000823388">
    <property type="component" value="Chromosome 9K"/>
</dbReference>
<evidence type="ECO:0000259" key="1">
    <source>
        <dbReference type="Pfam" id="PF24523"/>
    </source>
</evidence>
<name>A0A8T0NCE2_PANVG</name>
<feature type="domain" description="DUF7595" evidence="1">
    <location>
        <begin position="31"/>
        <end position="313"/>
    </location>
</feature>
<dbReference type="Pfam" id="PF24523">
    <property type="entry name" value="DUF7595"/>
    <property type="match status" value="1"/>
</dbReference>
<protein>
    <recommendedName>
        <fullName evidence="1">DUF7595 domain-containing protein</fullName>
    </recommendedName>
</protein>
<dbReference type="EMBL" id="CM029053">
    <property type="protein sequence ID" value="KAG2547070.1"/>
    <property type="molecule type" value="Genomic_DNA"/>
</dbReference>
<sequence>MILVDATARFAPAAESFPPGPDGEPLALYMPLSAREGLVLVKDGELLRVCNLATGRSQTLPPGPEFRGCYVLLVGDGEGGAVGRPFQVVKASLVLEQNHRRLLAQTFSSELAMWGPCTEILTPQIHGPSVDRYSPPLQAGPVVAGGAVHWLCLTHSAGYVLKLRVRAAAPLLTVTKLPERFPNNGGWRTHLLATMEAGGSPAVLGADKERISAWTQSKHSARWNHHPQVVIECKAIAGFLGNVAGERMWRQIQQVNLVWFAERSGIVLVKVHDYYDYCFCWLDLQTKQIVNCSSDPYIRYKDVHCPCEMDLSTWVPSFGSTS</sequence>
<keyword evidence="3" id="KW-1185">Reference proteome</keyword>
<organism evidence="2 3">
    <name type="scientific">Panicum virgatum</name>
    <name type="common">Blackwell switchgrass</name>
    <dbReference type="NCBI Taxonomy" id="38727"/>
    <lineage>
        <taxon>Eukaryota</taxon>
        <taxon>Viridiplantae</taxon>
        <taxon>Streptophyta</taxon>
        <taxon>Embryophyta</taxon>
        <taxon>Tracheophyta</taxon>
        <taxon>Spermatophyta</taxon>
        <taxon>Magnoliopsida</taxon>
        <taxon>Liliopsida</taxon>
        <taxon>Poales</taxon>
        <taxon>Poaceae</taxon>
        <taxon>PACMAD clade</taxon>
        <taxon>Panicoideae</taxon>
        <taxon>Panicodae</taxon>
        <taxon>Paniceae</taxon>
        <taxon>Panicinae</taxon>
        <taxon>Panicum</taxon>
        <taxon>Panicum sect. Hiantes</taxon>
    </lineage>
</organism>
<reference evidence="2" key="1">
    <citation type="submission" date="2020-05" db="EMBL/GenBank/DDBJ databases">
        <title>WGS assembly of Panicum virgatum.</title>
        <authorList>
            <person name="Lovell J.T."/>
            <person name="Jenkins J."/>
            <person name="Shu S."/>
            <person name="Juenger T.E."/>
            <person name="Schmutz J."/>
        </authorList>
    </citation>
    <scope>NUCLEOTIDE SEQUENCE</scope>
    <source>
        <strain evidence="2">AP13</strain>
    </source>
</reference>
<comment type="caution">
    <text evidence="2">The sequence shown here is derived from an EMBL/GenBank/DDBJ whole genome shotgun (WGS) entry which is preliminary data.</text>
</comment>
<proteinExistence type="predicted"/>
<dbReference type="InterPro" id="IPR056016">
    <property type="entry name" value="DUF7595"/>
</dbReference>
<dbReference type="AlphaFoldDB" id="A0A8T0NCE2"/>
<gene>
    <name evidence="2" type="ORF">PVAP13_9KG084100</name>
</gene>
<evidence type="ECO:0000313" key="3">
    <source>
        <dbReference type="Proteomes" id="UP000823388"/>
    </source>
</evidence>
<accession>A0A8T0NCE2</accession>
<evidence type="ECO:0000313" key="2">
    <source>
        <dbReference type="EMBL" id="KAG2547070.1"/>
    </source>
</evidence>
<dbReference type="PANTHER" id="PTHR35828:SF23">
    <property type="entry name" value="F-BOX DOMAIN-CONTAINING PROTEIN"/>
    <property type="match status" value="1"/>
</dbReference>
<dbReference type="PANTHER" id="PTHR35828">
    <property type="entry name" value="OS08G0203800 PROTEIN-RELATED"/>
    <property type="match status" value="1"/>
</dbReference>